<dbReference type="EMBL" id="BMJV01000002">
    <property type="protein sequence ID" value="GGG68238.1"/>
    <property type="molecule type" value="Genomic_DNA"/>
</dbReference>
<keyword evidence="2" id="KW-0472">Membrane</keyword>
<name>A0A8J3EF73_9RHOB</name>
<gene>
    <name evidence="3" type="ORF">GCM10011415_14270</name>
</gene>
<keyword evidence="4" id="KW-1185">Reference proteome</keyword>
<proteinExistence type="predicted"/>
<sequence>MKMQINGSETGTVRLFHLDLPPEAVNRFATQAGTGEYPLQYGLGARRLRPGFVDVVSIRDLGEMSLSSYMAEAHQVSGDDFRQMRQRIDSLSGHVVILPSQAFDHTSQELTIATPLRWIGTFSEVSARQRGPKLRSASARRRAITEAGTPEGATPPPNRRGLVIGLIGLAVVVLLAIAAVLRGGT</sequence>
<keyword evidence="2" id="KW-1133">Transmembrane helix</keyword>
<reference evidence="3" key="2">
    <citation type="submission" date="2020-09" db="EMBL/GenBank/DDBJ databases">
        <authorList>
            <person name="Sun Q."/>
            <person name="Zhou Y."/>
        </authorList>
    </citation>
    <scope>NUCLEOTIDE SEQUENCE</scope>
    <source>
        <strain evidence="3">CGMCC 1.15762</strain>
    </source>
</reference>
<feature type="compositionally biased region" description="Basic residues" evidence="1">
    <location>
        <begin position="130"/>
        <end position="142"/>
    </location>
</feature>
<comment type="caution">
    <text evidence="3">The sequence shown here is derived from an EMBL/GenBank/DDBJ whole genome shotgun (WGS) entry which is preliminary data.</text>
</comment>
<dbReference type="Proteomes" id="UP000617145">
    <property type="component" value="Unassembled WGS sequence"/>
</dbReference>
<feature type="transmembrane region" description="Helical" evidence="2">
    <location>
        <begin position="162"/>
        <end position="181"/>
    </location>
</feature>
<reference evidence="3" key="1">
    <citation type="journal article" date="2014" name="Int. J. Syst. Evol. Microbiol.">
        <title>Complete genome sequence of Corynebacterium casei LMG S-19264T (=DSM 44701T), isolated from a smear-ripened cheese.</title>
        <authorList>
            <consortium name="US DOE Joint Genome Institute (JGI-PGF)"/>
            <person name="Walter F."/>
            <person name="Albersmeier A."/>
            <person name="Kalinowski J."/>
            <person name="Ruckert C."/>
        </authorList>
    </citation>
    <scope>NUCLEOTIDE SEQUENCE</scope>
    <source>
        <strain evidence="3">CGMCC 1.15762</strain>
    </source>
</reference>
<keyword evidence="2" id="KW-0812">Transmembrane</keyword>
<organism evidence="3 4">
    <name type="scientific">Salipiger pallidus</name>
    <dbReference type="NCBI Taxonomy" id="1775170"/>
    <lineage>
        <taxon>Bacteria</taxon>
        <taxon>Pseudomonadati</taxon>
        <taxon>Pseudomonadota</taxon>
        <taxon>Alphaproteobacteria</taxon>
        <taxon>Rhodobacterales</taxon>
        <taxon>Roseobacteraceae</taxon>
        <taxon>Salipiger</taxon>
    </lineage>
</organism>
<protein>
    <recommendedName>
        <fullName evidence="5">Aspartate carbamoyltransferase catalytic subunit</fullName>
    </recommendedName>
</protein>
<feature type="region of interest" description="Disordered" evidence="1">
    <location>
        <begin position="130"/>
        <end position="157"/>
    </location>
</feature>
<dbReference type="RefSeq" id="WP_229672977.1">
    <property type="nucleotide sequence ID" value="NZ_BMJV01000002.1"/>
</dbReference>
<evidence type="ECO:0000256" key="2">
    <source>
        <dbReference type="SAM" id="Phobius"/>
    </source>
</evidence>
<evidence type="ECO:0000256" key="1">
    <source>
        <dbReference type="SAM" id="MobiDB-lite"/>
    </source>
</evidence>
<evidence type="ECO:0000313" key="3">
    <source>
        <dbReference type="EMBL" id="GGG68238.1"/>
    </source>
</evidence>
<dbReference type="AlphaFoldDB" id="A0A8J3EF73"/>
<accession>A0A8J3EF73</accession>
<evidence type="ECO:0000313" key="4">
    <source>
        <dbReference type="Proteomes" id="UP000617145"/>
    </source>
</evidence>
<evidence type="ECO:0008006" key="5">
    <source>
        <dbReference type="Google" id="ProtNLM"/>
    </source>
</evidence>